<dbReference type="Pfam" id="PF16192">
    <property type="entry name" value="PMT_4TMC"/>
    <property type="match status" value="1"/>
</dbReference>
<keyword evidence="2" id="KW-0256">Endoplasmic reticulum</keyword>
<keyword evidence="6" id="KW-1185">Reference proteome</keyword>
<comment type="similarity">
    <text evidence="2">Belongs to the glycosyltransferase 39 family.</text>
</comment>
<name>A0A8H5GWC7_9AGAR</name>
<evidence type="ECO:0000259" key="4">
    <source>
        <dbReference type="Pfam" id="PF16192"/>
    </source>
</evidence>
<reference evidence="5 6" key="1">
    <citation type="journal article" date="2020" name="ISME J.">
        <title>Uncovering the hidden diversity of litter-decomposition mechanisms in mushroom-forming fungi.</title>
        <authorList>
            <person name="Floudas D."/>
            <person name="Bentzer J."/>
            <person name="Ahren D."/>
            <person name="Johansson T."/>
            <person name="Persson P."/>
            <person name="Tunlid A."/>
        </authorList>
    </citation>
    <scope>NUCLEOTIDE SEQUENCE [LARGE SCALE GENOMIC DNA]</scope>
    <source>
        <strain evidence="5 6">CBS 661.87</strain>
    </source>
</reference>
<keyword evidence="2" id="KW-0812">Transmembrane</keyword>
<feature type="transmembrane region" description="Helical" evidence="2">
    <location>
        <begin position="36"/>
        <end position="56"/>
    </location>
</feature>
<keyword evidence="2" id="KW-1133">Transmembrane helix</keyword>
<feature type="transmembrane region" description="Helical" evidence="2">
    <location>
        <begin position="203"/>
        <end position="223"/>
    </location>
</feature>
<dbReference type="GO" id="GO:0004169">
    <property type="term" value="F:dolichyl-phosphate-mannose-protein mannosyltransferase activity"/>
    <property type="evidence" value="ECO:0007669"/>
    <property type="project" value="UniProtKB-UniRule"/>
</dbReference>
<keyword evidence="2" id="KW-0808">Transferase</keyword>
<feature type="compositionally biased region" description="Low complexity" evidence="3">
    <location>
        <begin position="412"/>
        <end position="444"/>
    </location>
</feature>
<feature type="compositionally biased region" description="Basic and acidic residues" evidence="3">
    <location>
        <begin position="399"/>
        <end position="410"/>
    </location>
</feature>
<keyword evidence="2" id="KW-0328">Glycosyltransferase</keyword>
<dbReference type="EC" id="2.4.1.109" evidence="2"/>
<evidence type="ECO:0000313" key="6">
    <source>
        <dbReference type="Proteomes" id="UP000565441"/>
    </source>
</evidence>
<dbReference type="PANTHER" id="PTHR10050">
    <property type="entry name" value="DOLICHYL-PHOSPHATE-MANNOSE--PROTEIN MANNOSYLTRANSFERASE"/>
    <property type="match status" value="1"/>
</dbReference>
<dbReference type="AlphaFoldDB" id="A0A8H5GWC7"/>
<dbReference type="InterPro" id="IPR027005">
    <property type="entry name" value="PMT-like"/>
</dbReference>
<feature type="compositionally biased region" description="Low complexity" evidence="3">
    <location>
        <begin position="314"/>
        <end position="330"/>
    </location>
</feature>
<comment type="subcellular location">
    <subcellularLocation>
        <location evidence="2">Endoplasmic reticulum membrane</location>
        <topology evidence="2">Multi-pass membrane protein</topology>
    </subcellularLocation>
</comment>
<comment type="catalytic activity">
    <reaction evidence="2">
        <text>a di-trans,poly-cis-dolichyl beta-D-mannosyl phosphate + L-threonyl-[protein] = 3-O-(alpha-D-mannosyl)-L-threonyl-[protein] + a di-trans,poly-cis-dolichyl phosphate + H(+)</text>
        <dbReference type="Rhea" id="RHEA:53396"/>
        <dbReference type="Rhea" id="RHEA-COMP:11060"/>
        <dbReference type="Rhea" id="RHEA-COMP:13547"/>
        <dbReference type="Rhea" id="RHEA-COMP:19498"/>
        <dbReference type="Rhea" id="RHEA-COMP:19501"/>
        <dbReference type="ChEBI" id="CHEBI:15378"/>
        <dbReference type="ChEBI" id="CHEBI:30013"/>
        <dbReference type="ChEBI" id="CHEBI:57683"/>
        <dbReference type="ChEBI" id="CHEBI:58211"/>
        <dbReference type="ChEBI" id="CHEBI:137323"/>
        <dbReference type="EC" id="2.4.1.109"/>
    </reaction>
</comment>
<comment type="caution">
    <text evidence="2">Lacks conserved residue(s) required for the propagation of feature annotation.</text>
</comment>
<keyword evidence="2" id="KW-0472">Membrane</keyword>
<evidence type="ECO:0000256" key="1">
    <source>
        <dbReference type="ARBA" id="ARBA00023180"/>
    </source>
</evidence>
<comment type="pathway">
    <text evidence="2">Protein modification; protein glycosylation.</text>
</comment>
<feature type="compositionally biased region" description="Basic and acidic residues" evidence="3">
    <location>
        <begin position="350"/>
        <end position="362"/>
    </location>
</feature>
<feature type="compositionally biased region" description="Basic and acidic residues" evidence="3">
    <location>
        <begin position="462"/>
        <end position="477"/>
    </location>
</feature>
<accession>A0A8H5GWC7</accession>
<feature type="region of interest" description="Disordered" evidence="3">
    <location>
        <begin position="313"/>
        <end position="363"/>
    </location>
</feature>
<feature type="domain" description="Protein O-mannosyl-transferase C-terminal four TM" evidence="4">
    <location>
        <begin position="54"/>
        <end position="241"/>
    </location>
</feature>
<gene>
    <name evidence="5" type="ORF">D9615_008123</name>
</gene>
<feature type="transmembrane region" description="Helical" evidence="2">
    <location>
        <begin position="170"/>
        <end position="191"/>
    </location>
</feature>
<dbReference type="OrthoDB" id="292747at2759"/>
<feature type="transmembrane region" description="Helical" evidence="2">
    <location>
        <begin position="105"/>
        <end position="126"/>
    </location>
</feature>
<sequence>MDVPVQLQEDFAALDRSRLRHLIDRAQKIYLIGNPLVWWLSTLAVVAYACLPGFFAKFLKLPQRVMWTTNASLTDRHTYDSRPSSWPRLRCGIDNRQIYLIGNPLVWWLSTLAVVAYASVRGFLVLRAQRGHRDFDNTKVVKYDSLCGFLFVGWALHYFPFFLMGRQLFLHHYFPALYFAVLLSCAGFDLATSTLRPRVRLQIAAVLVILAVWHIAHFSPLAYGSPWTKSKCVSAKWFKTWDFSCKDFHNDYSQYNNVGFTPQQSHVPVAHTTVGGAADGRPAIVVPHGNEKEPFDPNALLAQNNKVDPVVKNDGGAEAAAGAGDSETTGVRGEGVPEPGRNVFEGDAGAEVKSKSKGEKDLVPPVEVLPTTVKEISAVAGGAAGGGVVGAVAGGTSAEPKEEEKIKDEEAQTQTQTTDTTETTDATTELSTAATETQTEAESQTQEKKRPVPAGPLGEAEQEAKMAADELFLEARR</sequence>
<proteinExistence type="inferred from homology"/>
<feature type="region of interest" description="Disordered" evidence="3">
    <location>
        <begin position="391"/>
        <end position="477"/>
    </location>
</feature>
<dbReference type="GO" id="GO:0005789">
    <property type="term" value="C:endoplasmic reticulum membrane"/>
    <property type="evidence" value="ECO:0007669"/>
    <property type="project" value="UniProtKB-SubCell"/>
</dbReference>
<evidence type="ECO:0000256" key="2">
    <source>
        <dbReference type="RuleBase" id="RU367007"/>
    </source>
</evidence>
<comment type="catalytic activity">
    <reaction evidence="2">
        <text>a di-trans,poly-cis-dolichyl beta-D-mannosyl phosphate + L-seryl-[protein] = 3-O-(alpha-D-mannosyl)-L-seryl-[protein] + a di-trans,poly-cis-dolichyl phosphate + H(+)</text>
        <dbReference type="Rhea" id="RHEA:17377"/>
        <dbReference type="Rhea" id="RHEA-COMP:9863"/>
        <dbReference type="Rhea" id="RHEA-COMP:13546"/>
        <dbReference type="Rhea" id="RHEA-COMP:19498"/>
        <dbReference type="Rhea" id="RHEA-COMP:19501"/>
        <dbReference type="ChEBI" id="CHEBI:15378"/>
        <dbReference type="ChEBI" id="CHEBI:29999"/>
        <dbReference type="ChEBI" id="CHEBI:57683"/>
        <dbReference type="ChEBI" id="CHEBI:58211"/>
        <dbReference type="ChEBI" id="CHEBI:137321"/>
        <dbReference type="EC" id="2.4.1.109"/>
    </reaction>
</comment>
<dbReference type="Proteomes" id="UP000565441">
    <property type="component" value="Unassembled WGS sequence"/>
</dbReference>
<protein>
    <recommendedName>
        <fullName evidence="2">Dolichyl-phosphate-mannose--protein mannosyltransferase</fullName>
        <ecNumber evidence="2">2.4.1.109</ecNumber>
    </recommendedName>
</protein>
<comment type="caution">
    <text evidence="5">The sequence shown here is derived from an EMBL/GenBank/DDBJ whole genome shotgun (WGS) entry which is preliminary data.</text>
</comment>
<feature type="transmembrane region" description="Helical" evidence="2">
    <location>
        <begin position="146"/>
        <end position="164"/>
    </location>
</feature>
<evidence type="ECO:0000256" key="3">
    <source>
        <dbReference type="SAM" id="MobiDB-lite"/>
    </source>
</evidence>
<comment type="function">
    <text evidence="2">Transfers mannose from Dol-P-mannose to Ser or Thr residues on proteins.</text>
</comment>
<dbReference type="PANTHER" id="PTHR10050:SF50">
    <property type="entry name" value="DOLICHYL-PHOSPHATE-MANNOSE--PROTEIN MANNOSYLTRANSFERASE 1-RELATED"/>
    <property type="match status" value="1"/>
</dbReference>
<keyword evidence="1" id="KW-0325">Glycoprotein</keyword>
<dbReference type="InterPro" id="IPR032421">
    <property type="entry name" value="PMT_4TMC"/>
</dbReference>
<organism evidence="5 6">
    <name type="scientific">Tricholomella constricta</name>
    <dbReference type="NCBI Taxonomy" id="117010"/>
    <lineage>
        <taxon>Eukaryota</taxon>
        <taxon>Fungi</taxon>
        <taxon>Dikarya</taxon>
        <taxon>Basidiomycota</taxon>
        <taxon>Agaricomycotina</taxon>
        <taxon>Agaricomycetes</taxon>
        <taxon>Agaricomycetidae</taxon>
        <taxon>Agaricales</taxon>
        <taxon>Tricholomatineae</taxon>
        <taxon>Lyophyllaceae</taxon>
        <taxon>Tricholomella</taxon>
    </lineage>
</organism>
<dbReference type="UniPathway" id="UPA00378"/>
<dbReference type="EMBL" id="JAACJP010000044">
    <property type="protein sequence ID" value="KAF5372030.1"/>
    <property type="molecule type" value="Genomic_DNA"/>
</dbReference>
<evidence type="ECO:0000313" key="5">
    <source>
        <dbReference type="EMBL" id="KAF5372030.1"/>
    </source>
</evidence>